<dbReference type="PANTHER" id="PTHR46268:SF6">
    <property type="entry name" value="UNIVERSAL STRESS PROTEIN UP12"/>
    <property type="match status" value="1"/>
</dbReference>
<dbReference type="CDD" id="cd00293">
    <property type="entry name" value="USP-like"/>
    <property type="match status" value="2"/>
</dbReference>
<feature type="domain" description="UspA" evidence="2">
    <location>
        <begin position="1"/>
        <end position="146"/>
    </location>
</feature>
<keyword evidence="4" id="KW-1185">Reference proteome</keyword>
<feature type="domain" description="UspA" evidence="2">
    <location>
        <begin position="208"/>
        <end position="278"/>
    </location>
</feature>
<dbReference type="InterPro" id="IPR014729">
    <property type="entry name" value="Rossmann-like_a/b/a_fold"/>
</dbReference>
<dbReference type="InterPro" id="IPR006016">
    <property type="entry name" value="UspA"/>
</dbReference>
<dbReference type="STRING" id="228957.SAMN04488008_101202"/>
<proteinExistence type="inferred from homology"/>
<dbReference type="OrthoDB" id="9788959at2"/>
<dbReference type="SUPFAM" id="SSF52402">
    <property type="entry name" value="Adenine nucleotide alpha hydrolases-like"/>
    <property type="match status" value="2"/>
</dbReference>
<organism evidence="3 4">
    <name type="scientific">Maribacter orientalis</name>
    <dbReference type="NCBI Taxonomy" id="228957"/>
    <lineage>
        <taxon>Bacteria</taxon>
        <taxon>Pseudomonadati</taxon>
        <taxon>Bacteroidota</taxon>
        <taxon>Flavobacteriia</taxon>
        <taxon>Flavobacteriales</taxon>
        <taxon>Flavobacteriaceae</taxon>
        <taxon>Maribacter</taxon>
    </lineage>
</organism>
<evidence type="ECO:0000259" key="2">
    <source>
        <dbReference type="Pfam" id="PF00582"/>
    </source>
</evidence>
<reference evidence="4" key="1">
    <citation type="submission" date="2016-10" db="EMBL/GenBank/DDBJ databases">
        <authorList>
            <person name="Varghese N."/>
            <person name="Submissions S."/>
        </authorList>
    </citation>
    <scope>NUCLEOTIDE SEQUENCE [LARGE SCALE GENOMIC DNA]</scope>
    <source>
        <strain evidence="4">DSM 16471</strain>
    </source>
</reference>
<sequence>MKNILIPTDFSENAWNALLYGISFFKKTHCAFYIVHVNSVNTNTSGETAMFLSPDILEESILVESKEKLNKLMSKIEHLPLNVKHEFKPIALYGFLTDHIKTQVKEKKIDLIIMGTKGSTGLKSVSIGSNTGDVITKVPCTILAVPEHAVYSGIKEIGFPSDFQLTYDHKILETLKDILLLKKSTLRLLYVSLNNEKLSPIQENNKRILMEHYKDIECSFHVVTGKKIDESIQCFTESRNLDMLVMVAKNLNFLERILFRPTVEKISYHTKVPFLVIHES</sequence>
<dbReference type="RefSeq" id="WP_091618853.1">
    <property type="nucleotide sequence ID" value="NZ_FNZN01000001.1"/>
</dbReference>
<name>A0A1H7FRM2_9FLAO</name>
<dbReference type="Gene3D" id="3.40.50.620">
    <property type="entry name" value="HUPs"/>
    <property type="match status" value="2"/>
</dbReference>
<dbReference type="Pfam" id="PF00582">
    <property type="entry name" value="Usp"/>
    <property type="match status" value="2"/>
</dbReference>
<dbReference type="PANTHER" id="PTHR46268">
    <property type="entry name" value="STRESS RESPONSE PROTEIN NHAX"/>
    <property type="match status" value="1"/>
</dbReference>
<accession>A0A1H7FRM2</accession>
<comment type="similarity">
    <text evidence="1">Belongs to the universal stress protein A family.</text>
</comment>
<gene>
    <name evidence="3" type="ORF">SAMN04488008_101202</name>
</gene>
<protein>
    <submittedName>
        <fullName evidence="3">Nucleotide-binding universal stress protein, UspA family</fullName>
    </submittedName>
</protein>
<dbReference type="AlphaFoldDB" id="A0A1H7FRM2"/>
<evidence type="ECO:0000256" key="1">
    <source>
        <dbReference type="ARBA" id="ARBA00008791"/>
    </source>
</evidence>
<dbReference type="Proteomes" id="UP000198990">
    <property type="component" value="Unassembled WGS sequence"/>
</dbReference>
<dbReference type="PRINTS" id="PR01438">
    <property type="entry name" value="UNVRSLSTRESS"/>
</dbReference>
<evidence type="ECO:0000313" key="3">
    <source>
        <dbReference type="EMBL" id="SEK28609.1"/>
    </source>
</evidence>
<dbReference type="InterPro" id="IPR006015">
    <property type="entry name" value="Universal_stress_UspA"/>
</dbReference>
<evidence type="ECO:0000313" key="4">
    <source>
        <dbReference type="Proteomes" id="UP000198990"/>
    </source>
</evidence>
<dbReference type="EMBL" id="FNZN01000001">
    <property type="protein sequence ID" value="SEK28609.1"/>
    <property type="molecule type" value="Genomic_DNA"/>
</dbReference>